<dbReference type="RefSeq" id="WP_043872781.1">
    <property type="nucleotide sequence ID" value="NZ_CCVW01000001.1"/>
</dbReference>
<dbReference type="eggNOG" id="ENOG5030T9J">
    <property type="taxonomic scope" value="Bacteria"/>
</dbReference>
<keyword evidence="3" id="KW-1185">Reference proteome</keyword>
<dbReference type="EMBL" id="CCSB01000001">
    <property type="protein sequence ID" value="CDZ76191.1"/>
    <property type="molecule type" value="Genomic_DNA"/>
</dbReference>
<keyword evidence="1" id="KW-0472">Membrane</keyword>
<keyword evidence="1" id="KW-0812">Transmembrane</keyword>
<evidence type="ECO:0000256" key="1">
    <source>
        <dbReference type="SAM" id="Phobius"/>
    </source>
</evidence>
<organism evidence="2 3">
    <name type="scientific">Legionella massiliensis</name>
    <dbReference type="NCBI Taxonomy" id="1034943"/>
    <lineage>
        <taxon>Bacteria</taxon>
        <taxon>Pseudomonadati</taxon>
        <taxon>Pseudomonadota</taxon>
        <taxon>Gammaproteobacteria</taxon>
        <taxon>Legionellales</taxon>
        <taxon>Legionellaceae</taxon>
        <taxon>Legionella</taxon>
    </lineage>
</organism>
<name>A0A078KSY9_9GAMM</name>
<dbReference type="Proteomes" id="UP000044071">
    <property type="component" value="Unassembled WGS sequence"/>
</dbReference>
<keyword evidence="1" id="KW-1133">Transmembrane helix</keyword>
<dbReference type="AlphaFoldDB" id="A0A078KSY9"/>
<sequence length="1148" mass="129538">MPFHIQGTAKQVFERFGCQWLMASGTTQAQVNKDIARTLFFGTSQQHDEHLKIWSDPEQSPPSQYAQGNMFAGNLMFLFAKNGVPRSFFKKEELELGDPLQAVAHKISTTNFAYIDEEGNPRGLLIYYRQDDPTQWFIAHTKNANKAPDETQIEILTSFEPEPVPVSGKTTCKIEKVSSAKDAFLNSIGSPRLERFVRSILGANNRLNLAANKIDLFTQYVSTTNGFEDNVDLLDAFDNRLDDILANPIYALLRSFRPALKLAVRQMLNCLDPNSPLSRLISQYPLQEDDYTNKRRLGTIIFLDKWNLNHRQELFAADEKLEQNLQSLLGRCEHEFLVDCLANDLKWKGVQFLTKISAGNQHLDFVQQLSGIEEEAIWGKLAVLADLKWEFPKDNYHYLFACKYLLNSPTTSLETLLKLADTLSPGLQEVFEPTDLADHLTSPVKDDGGLRYLQQAKRDFSEILPKYKKAAAWRKVPLPANLLAELGEKYKNGAGEELLAQLGFCSSVEQFKAAYSLADIGFSLIELQGLVMDPDLVFIINSLNKYNLGLNLLRNGSKLAVFKEIRAIKDSNERDACLILFAQRQLKADEYFQFRESCKTYPRLAALVVEQHKQGLSEEELKELAFDPTLHRSASFLSGLGIKYEFSNLTPLLRQTTLAIADLAKENKDDSTIDAYLKAVLLGLLKFYGDDGDLEEMQKVLADARIVAEKKLAEGEEPLEMKKEFALIKKLEAFLKGQITLCTRASELEIPQEQLLMNSRVHAHEAARALALVDIMAKERKVDLLAHVGRLATLGEQILKGFASLDAKIAVNEEITTEAVNALIEVYLDNDDDPEELAFERLLTNRKLTRAILGVAQHNLPVQPLLDLEEPESKEILAALNDLNEIGPKQREGYELAMQDDEQGHDFRLLLSKIPVANQPELVQMLSEGIIEERTVSVSDGIAAFYKNQKLRNLAYRLDESLIIVNRLRELDFDDDVIEFALKDNEKSRYFFNTVAKIEAESGEIRSRLLVEHKTKYDLLEAGPEKDYRKTLYQTIYSALNAEASTTKQTLVAQLEQGIKDADAHIEPILPIESHPWLRTAKMIIANLVMGVLTVLTLGAAGASFYQHYEKTGDVLFFARPASEESYNAINKQTLNEVTEIINTTPTR</sequence>
<reference evidence="2 3" key="1">
    <citation type="submission" date="2014-06" db="EMBL/GenBank/DDBJ databases">
        <authorList>
            <person name="Urmite Genomes Urmite Genomes"/>
        </authorList>
    </citation>
    <scope>NUCLEOTIDE SEQUENCE [LARGE SCALE GENOMIC DNA]</scope>
</reference>
<dbReference type="OrthoDB" id="5649212at2"/>
<feature type="transmembrane region" description="Helical" evidence="1">
    <location>
        <begin position="1084"/>
        <end position="1106"/>
    </location>
</feature>
<evidence type="ECO:0000313" key="3">
    <source>
        <dbReference type="Proteomes" id="UP000044071"/>
    </source>
</evidence>
<evidence type="ECO:0000313" key="2">
    <source>
        <dbReference type="EMBL" id="CDZ76191.1"/>
    </source>
</evidence>
<gene>
    <name evidence="2" type="ORF">BN59_00457</name>
</gene>
<protein>
    <submittedName>
        <fullName evidence="2">Uncharacterized protein</fullName>
    </submittedName>
</protein>
<accession>A0A078KSY9</accession>
<proteinExistence type="predicted"/>